<dbReference type="RefSeq" id="WP_221875579.1">
    <property type="nucleotide sequence ID" value="NZ_JACWFH010000035.1"/>
</dbReference>
<feature type="signal peptide" evidence="1">
    <location>
        <begin position="1"/>
        <end position="23"/>
    </location>
</feature>
<evidence type="ECO:0000313" key="3">
    <source>
        <dbReference type="Proteomes" id="UP000769780"/>
    </source>
</evidence>
<protein>
    <submittedName>
        <fullName evidence="2">YckD family protein</fullName>
    </submittedName>
</protein>
<dbReference type="Proteomes" id="UP000769780">
    <property type="component" value="Unassembled WGS sequence"/>
</dbReference>
<comment type="caution">
    <text evidence="2">The sequence shown here is derived from an EMBL/GenBank/DDBJ whole genome shotgun (WGS) entry which is preliminary data.</text>
</comment>
<organism evidence="2 3">
    <name type="scientific">Mesobacillus maritimus</name>
    <dbReference type="NCBI Taxonomy" id="1643336"/>
    <lineage>
        <taxon>Bacteria</taxon>
        <taxon>Bacillati</taxon>
        <taxon>Bacillota</taxon>
        <taxon>Bacilli</taxon>
        <taxon>Bacillales</taxon>
        <taxon>Bacillaceae</taxon>
        <taxon>Mesobacillus</taxon>
    </lineage>
</organism>
<proteinExistence type="predicted"/>
<reference evidence="2 3" key="1">
    <citation type="submission" date="2020-07" db="EMBL/GenBank/DDBJ databases">
        <title>Fungal Genomes of the International Space Station.</title>
        <authorList>
            <person name="Seuylemezian A."/>
            <person name="Singh N.K."/>
            <person name="Wood J."/>
            <person name="Venkateswaran K."/>
        </authorList>
    </citation>
    <scope>NUCLEOTIDE SEQUENCE [LARGE SCALE GENOMIC DNA]</scope>
    <source>
        <strain evidence="2 3">PL-B2</strain>
    </source>
</reference>
<dbReference type="InterPro" id="IPR024485">
    <property type="entry name" value="DUF2680"/>
</dbReference>
<dbReference type="EMBL" id="JACWFH010000035">
    <property type="protein sequence ID" value="MBY0099371.1"/>
    <property type="molecule type" value="Genomic_DNA"/>
</dbReference>
<gene>
    <name evidence="2" type="ORF">H0185_21625</name>
</gene>
<dbReference type="Pfam" id="PF10925">
    <property type="entry name" value="DUF2680"/>
    <property type="match status" value="1"/>
</dbReference>
<feature type="chain" id="PRO_5046739976" evidence="1">
    <location>
        <begin position="24"/>
        <end position="109"/>
    </location>
</feature>
<sequence>MKKLGIIATLILLSFGVVFTSAAAQNQETEETKEVKLTEEQKNELAKLYDEAFEKKKEIITKYVEYGVFTVEKGDKLIEHIESHYKKLEENNYIPKYGNHKHHHDKGKQ</sequence>
<evidence type="ECO:0000256" key="1">
    <source>
        <dbReference type="SAM" id="SignalP"/>
    </source>
</evidence>
<accession>A0ABS7KAV0</accession>
<keyword evidence="3" id="KW-1185">Reference proteome</keyword>
<name>A0ABS7KAV0_9BACI</name>
<evidence type="ECO:0000313" key="2">
    <source>
        <dbReference type="EMBL" id="MBY0099371.1"/>
    </source>
</evidence>
<keyword evidence="1" id="KW-0732">Signal</keyword>